<evidence type="ECO:0000259" key="3">
    <source>
        <dbReference type="Pfam" id="PF13354"/>
    </source>
</evidence>
<proteinExistence type="predicted"/>
<protein>
    <submittedName>
        <fullName evidence="4">Class A beta-lactamase-related serine hydrolase</fullName>
    </submittedName>
</protein>
<dbReference type="GO" id="GO:0008800">
    <property type="term" value="F:beta-lactamase activity"/>
    <property type="evidence" value="ECO:0007669"/>
    <property type="project" value="InterPro"/>
</dbReference>
<evidence type="ECO:0000256" key="1">
    <source>
        <dbReference type="SAM" id="MobiDB-lite"/>
    </source>
</evidence>
<dbReference type="Gene3D" id="3.40.710.10">
    <property type="entry name" value="DD-peptidase/beta-lactamase superfamily"/>
    <property type="match status" value="1"/>
</dbReference>
<gene>
    <name evidence="4" type="ORF">G7B40_028160</name>
</gene>
<dbReference type="EMBL" id="JAALHA020000017">
    <property type="protein sequence ID" value="MDR9898405.1"/>
    <property type="molecule type" value="Genomic_DNA"/>
</dbReference>
<dbReference type="SUPFAM" id="SSF56601">
    <property type="entry name" value="beta-lactamase/transpeptidase-like"/>
    <property type="match status" value="1"/>
</dbReference>
<keyword evidence="5" id="KW-1185">Reference proteome</keyword>
<dbReference type="InterPro" id="IPR000871">
    <property type="entry name" value="Beta-lactam_class-A"/>
</dbReference>
<dbReference type="Proteomes" id="UP000667802">
    <property type="component" value="Unassembled WGS sequence"/>
</dbReference>
<keyword evidence="2" id="KW-0472">Membrane</keyword>
<evidence type="ECO:0000256" key="2">
    <source>
        <dbReference type="SAM" id="Phobius"/>
    </source>
</evidence>
<dbReference type="PANTHER" id="PTHR35333:SF3">
    <property type="entry name" value="BETA-LACTAMASE-TYPE TRANSPEPTIDASE FOLD CONTAINING PROTEIN"/>
    <property type="match status" value="1"/>
</dbReference>
<feature type="transmembrane region" description="Helical" evidence="2">
    <location>
        <begin position="102"/>
        <end position="123"/>
    </location>
</feature>
<sequence>MSEHLRHSCDNRDQQIAQLKAELERAYGIINELQREKTESQEHPIQTLQYSTGVVDAPVQKKVLDLPLESNPDLPLKNRSSKPPVKKVKRRRYKRQLSIKQVFQLLVLSTVSAVSFGLILYVGRGLTRLKSDPVIVPTPTQLISPTPESTLKLTPFHSPRRPSWAIAQSLPIPARLPKSDVSEIAYNIHTPPHFTSSHQLQTIVNEVVALASAQRFPKQSLSITLIDPKTGETAGYQPQKLKYPASVVKIFWMVALYAQIDKGLWASEQAFNPYISKMIEESNNEAASFILDEITETESVPTLRGEELRKWINKRLQVSRFFQQAGYKDIIISQKTFPISYLRANEPRSNDLRIQQILRQPSKPFRNLITTEHAARLLYEICYTKQAISEEASKKMCGWLKRDLNPSVWNTSTYMDFNPIRGFFGQSLANTGAHLYSKAGWTSRTRYEVALVETPDHRKSYILAIVGSDKAYARDESIFPKMSRLVYSRMISSSDTTHDPVAQGSSSHSIKQ</sequence>
<evidence type="ECO:0000313" key="4">
    <source>
        <dbReference type="EMBL" id="MDR9898405.1"/>
    </source>
</evidence>
<dbReference type="PANTHER" id="PTHR35333">
    <property type="entry name" value="BETA-LACTAMASE"/>
    <property type="match status" value="1"/>
</dbReference>
<dbReference type="InterPro" id="IPR012338">
    <property type="entry name" value="Beta-lactam/transpept-like"/>
</dbReference>
<keyword evidence="4" id="KW-0378">Hydrolase</keyword>
<keyword evidence="2" id="KW-0812">Transmembrane</keyword>
<reference evidence="5" key="1">
    <citation type="journal article" date="2021" name="Science">
        <title>Hunting the eagle killer: A cyanobacterial neurotoxin causes vacuolar myelinopathy.</title>
        <authorList>
            <person name="Breinlinger S."/>
            <person name="Phillips T.J."/>
            <person name="Haram B.N."/>
            <person name="Mares J."/>
            <person name="Martinez Yerena J.A."/>
            <person name="Hrouzek P."/>
            <person name="Sobotka R."/>
            <person name="Henderson W.M."/>
            <person name="Schmieder P."/>
            <person name="Williams S.M."/>
            <person name="Lauderdale J.D."/>
            <person name="Wilde H.D."/>
            <person name="Gerrin W."/>
            <person name="Kust A."/>
            <person name="Washington J.W."/>
            <person name="Wagner C."/>
            <person name="Geier B."/>
            <person name="Liebeke M."/>
            <person name="Enke H."/>
            <person name="Niedermeyer T.H.J."/>
            <person name="Wilde S.B."/>
        </authorList>
    </citation>
    <scope>NUCLEOTIDE SEQUENCE [LARGE SCALE GENOMIC DNA]</scope>
    <source>
        <strain evidence="5">Thurmond2011</strain>
    </source>
</reference>
<dbReference type="RefSeq" id="WP_208352758.1">
    <property type="nucleotide sequence ID" value="NZ_JAALHA020000017.1"/>
</dbReference>
<evidence type="ECO:0000313" key="5">
    <source>
        <dbReference type="Proteomes" id="UP000667802"/>
    </source>
</evidence>
<comment type="caution">
    <text evidence="4">The sequence shown here is derived from an EMBL/GenBank/DDBJ whole genome shotgun (WGS) entry which is preliminary data.</text>
</comment>
<dbReference type="GO" id="GO:0046677">
    <property type="term" value="P:response to antibiotic"/>
    <property type="evidence" value="ECO:0007669"/>
    <property type="project" value="InterPro"/>
</dbReference>
<organism evidence="4 5">
    <name type="scientific">Aetokthonos hydrillicola Thurmond2011</name>
    <dbReference type="NCBI Taxonomy" id="2712845"/>
    <lineage>
        <taxon>Bacteria</taxon>
        <taxon>Bacillati</taxon>
        <taxon>Cyanobacteriota</taxon>
        <taxon>Cyanophyceae</taxon>
        <taxon>Nostocales</taxon>
        <taxon>Hapalosiphonaceae</taxon>
        <taxon>Aetokthonos</taxon>
    </lineage>
</organism>
<dbReference type="GO" id="GO:0030655">
    <property type="term" value="P:beta-lactam antibiotic catabolic process"/>
    <property type="evidence" value="ECO:0007669"/>
    <property type="project" value="InterPro"/>
</dbReference>
<dbReference type="InterPro" id="IPR045155">
    <property type="entry name" value="Beta-lactam_cat"/>
</dbReference>
<name>A0AAP5IBB7_9CYAN</name>
<feature type="region of interest" description="Disordered" evidence="1">
    <location>
        <begin position="68"/>
        <end position="89"/>
    </location>
</feature>
<dbReference type="Pfam" id="PF13354">
    <property type="entry name" value="Beta-lactamase2"/>
    <property type="match status" value="1"/>
</dbReference>
<dbReference type="AlphaFoldDB" id="A0AAP5IBB7"/>
<feature type="domain" description="Beta-lactamase class A catalytic" evidence="3">
    <location>
        <begin position="317"/>
        <end position="465"/>
    </location>
</feature>
<accession>A0AAP5IBB7</accession>
<keyword evidence="2" id="KW-1133">Transmembrane helix</keyword>